<dbReference type="InterPro" id="IPR044068">
    <property type="entry name" value="CB"/>
</dbReference>
<dbReference type="AlphaFoldDB" id="A0A2S8FZG2"/>
<dbReference type="GO" id="GO:0006310">
    <property type="term" value="P:DNA recombination"/>
    <property type="evidence" value="ECO:0007669"/>
    <property type="project" value="UniProtKB-KW"/>
</dbReference>
<organism evidence="8 9">
    <name type="scientific">Blastopirellula marina</name>
    <dbReference type="NCBI Taxonomy" id="124"/>
    <lineage>
        <taxon>Bacteria</taxon>
        <taxon>Pseudomonadati</taxon>
        <taxon>Planctomycetota</taxon>
        <taxon>Planctomycetia</taxon>
        <taxon>Pirellulales</taxon>
        <taxon>Pirellulaceae</taxon>
        <taxon>Blastopirellula</taxon>
    </lineage>
</organism>
<evidence type="ECO:0008006" key="10">
    <source>
        <dbReference type="Google" id="ProtNLM"/>
    </source>
</evidence>
<name>A0A2S8FZG2_9BACT</name>
<dbReference type="PROSITE" id="PS51900">
    <property type="entry name" value="CB"/>
    <property type="match status" value="1"/>
</dbReference>
<dbReference type="EMBL" id="PUHY01000005">
    <property type="protein sequence ID" value="PQO37573.1"/>
    <property type="molecule type" value="Genomic_DNA"/>
</dbReference>
<dbReference type="OrthoDB" id="6388170at2"/>
<dbReference type="InterPro" id="IPR013762">
    <property type="entry name" value="Integrase-like_cat_sf"/>
</dbReference>
<reference evidence="8 9" key="1">
    <citation type="submission" date="2018-02" db="EMBL/GenBank/DDBJ databases">
        <title>Comparative genomes isolates from brazilian mangrove.</title>
        <authorList>
            <person name="Araujo J.E."/>
            <person name="Taketani R.G."/>
            <person name="Silva M.C.P."/>
            <person name="Loureco M.V."/>
            <person name="Andreote F.D."/>
        </authorList>
    </citation>
    <scope>NUCLEOTIDE SEQUENCE [LARGE SCALE GENOMIC DNA]</scope>
    <source>
        <strain evidence="8 9">Hex-1 MGV</strain>
    </source>
</reference>
<keyword evidence="3 5" id="KW-0238">DNA-binding</keyword>
<evidence type="ECO:0000259" key="7">
    <source>
        <dbReference type="PROSITE" id="PS51900"/>
    </source>
</evidence>
<protein>
    <recommendedName>
        <fullName evidence="10">Tyr recombinase domain-containing protein</fullName>
    </recommendedName>
</protein>
<dbReference type="InterPro" id="IPR002104">
    <property type="entry name" value="Integrase_catalytic"/>
</dbReference>
<dbReference type="PANTHER" id="PTHR30349">
    <property type="entry name" value="PHAGE INTEGRASE-RELATED"/>
    <property type="match status" value="1"/>
</dbReference>
<evidence type="ECO:0000313" key="8">
    <source>
        <dbReference type="EMBL" id="PQO37573.1"/>
    </source>
</evidence>
<evidence type="ECO:0000256" key="3">
    <source>
        <dbReference type="ARBA" id="ARBA00023125"/>
    </source>
</evidence>
<dbReference type="InterPro" id="IPR010998">
    <property type="entry name" value="Integrase_recombinase_N"/>
</dbReference>
<comment type="caution">
    <text evidence="8">The sequence shown here is derived from an EMBL/GenBank/DDBJ whole genome shotgun (WGS) entry which is preliminary data.</text>
</comment>
<accession>A0A2S8FZG2</accession>
<dbReference type="SUPFAM" id="SSF56349">
    <property type="entry name" value="DNA breaking-rejoining enzymes"/>
    <property type="match status" value="1"/>
</dbReference>
<evidence type="ECO:0000256" key="1">
    <source>
        <dbReference type="ARBA" id="ARBA00008857"/>
    </source>
</evidence>
<evidence type="ECO:0000313" key="9">
    <source>
        <dbReference type="Proteomes" id="UP000238322"/>
    </source>
</evidence>
<keyword evidence="2" id="KW-0229">DNA integration</keyword>
<evidence type="ECO:0000259" key="6">
    <source>
        <dbReference type="PROSITE" id="PS51898"/>
    </source>
</evidence>
<evidence type="ECO:0000256" key="4">
    <source>
        <dbReference type="ARBA" id="ARBA00023172"/>
    </source>
</evidence>
<dbReference type="Gene3D" id="1.10.443.10">
    <property type="entry name" value="Intergrase catalytic core"/>
    <property type="match status" value="1"/>
</dbReference>
<gene>
    <name evidence="8" type="ORF">C5Y83_06410</name>
</gene>
<sequence length="416" mass="47430">MAKISVWIAKRKPNGTTKSGRTAWKTEAFRFKNEIAKDPDARVLVFWKVGRRNGEKLMEATGENGWRQAVKFRDEKLKELLAENEIVPEGRTAWKTFRAEFEREKLQATGTERLANLTVRDYRQLLDRLERLINPKTVEALDDKTVAKFRSLLMTTKAKQSKDGKLGAGSVSKYLRYFRSLLNFARKKGYSVANTVEQIKTWPSDTRYLPDESLQKIFGVLDSAKRPVLDAPYSIPDWWRGFLWLMRSNGLRLSEALNLRWENVSLDNATILLPTQKNGQSTTLPISVQTAAYLRKLVDLGEEFVFPTGGLHEKALYEEWHAIQSLAGVNRRCLLADRDPDHTCTESCQYFGFHSLRKAFCSINAQNGMALEVLCALARHSSVAVTQRFYLDAEALRMKAAGTLADPKFETKEPTK</sequence>
<dbReference type="GO" id="GO:0015074">
    <property type="term" value="P:DNA integration"/>
    <property type="evidence" value="ECO:0007669"/>
    <property type="project" value="UniProtKB-KW"/>
</dbReference>
<evidence type="ECO:0000256" key="2">
    <source>
        <dbReference type="ARBA" id="ARBA00022908"/>
    </source>
</evidence>
<dbReference type="GO" id="GO:0003677">
    <property type="term" value="F:DNA binding"/>
    <property type="evidence" value="ECO:0007669"/>
    <property type="project" value="UniProtKB-UniRule"/>
</dbReference>
<dbReference type="InterPro" id="IPR011010">
    <property type="entry name" value="DNA_brk_join_enz"/>
</dbReference>
<dbReference type="RefSeq" id="WP_105328822.1">
    <property type="nucleotide sequence ID" value="NZ_PUHY01000005.1"/>
</dbReference>
<dbReference type="PANTHER" id="PTHR30349:SF64">
    <property type="entry name" value="PROPHAGE INTEGRASE INTD-RELATED"/>
    <property type="match status" value="1"/>
</dbReference>
<dbReference type="InterPro" id="IPR025269">
    <property type="entry name" value="SAM-like_dom"/>
</dbReference>
<dbReference type="PROSITE" id="PS51898">
    <property type="entry name" value="TYR_RECOMBINASE"/>
    <property type="match status" value="1"/>
</dbReference>
<dbReference type="Gene3D" id="1.10.150.130">
    <property type="match status" value="1"/>
</dbReference>
<proteinExistence type="inferred from homology"/>
<evidence type="ECO:0000256" key="5">
    <source>
        <dbReference type="PROSITE-ProRule" id="PRU01248"/>
    </source>
</evidence>
<dbReference type="Proteomes" id="UP000238322">
    <property type="component" value="Unassembled WGS sequence"/>
</dbReference>
<feature type="domain" description="Core-binding (CB)" evidence="7">
    <location>
        <begin position="92"/>
        <end position="186"/>
    </location>
</feature>
<dbReference type="Pfam" id="PF00589">
    <property type="entry name" value="Phage_integrase"/>
    <property type="match status" value="1"/>
</dbReference>
<keyword evidence="4" id="KW-0233">DNA recombination</keyword>
<feature type="domain" description="Tyr recombinase" evidence="6">
    <location>
        <begin position="204"/>
        <end position="403"/>
    </location>
</feature>
<dbReference type="InterPro" id="IPR050090">
    <property type="entry name" value="Tyrosine_recombinase_XerCD"/>
</dbReference>
<comment type="similarity">
    <text evidence="1">Belongs to the 'phage' integrase family.</text>
</comment>
<dbReference type="Pfam" id="PF13102">
    <property type="entry name" value="Phage_int_SAM_5"/>
    <property type="match status" value="1"/>
</dbReference>